<feature type="binding site" evidence="3">
    <location>
        <begin position="307"/>
        <end position="310"/>
    </location>
    <ligand>
        <name>CTP</name>
        <dbReference type="ChEBI" id="CHEBI:37563"/>
    </ligand>
</feature>
<dbReference type="GO" id="GO:0071513">
    <property type="term" value="C:phosphopantothenoylcysteine decarboxylase complex"/>
    <property type="evidence" value="ECO:0007669"/>
    <property type="project" value="TreeGrafter"/>
</dbReference>
<proteinExistence type="inferred from homology"/>
<keyword evidence="3 4" id="KW-0288">FMN</keyword>
<dbReference type="InterPro" id="IPR036551">
    <property type="entry name" value="Flavin_trans-like"/>
</dbReference>
<dbReference type="GO" id="GO:0046872">
    <property type="term" value="F:metal ion binding"/>
    <property type="evidence" value="ECO:0007669"/>
    <property type="project" value="UniProtKB-KW"/>
</dbReference>
<keyword evidence="3" id="KW-0511">Multifunctional enzyme</keyword>
<comment type="caution">
    <text evidence="7">The sequence shown here is derived from an EMBL/GenBank/DDBJ whole genome shotgun (WGS) entry which is preliminary data.</text>
</comment>
<comment type="catalytic activity">
    <reaction evidence="3 4">
        <text>(R)-4'-phosphopantothenate + L-cysteine + CTP = N-[(R)-4-phosphopantothenoyl]-L-cysteine + CMP + diphosphate + H(+)</text>
        <dbReference type="Rhea" id="RHEA:19397"/>
        <dbReference type="ChEBI" id="CHEBI:10986"/>
        <dbReference type="ChEBI" id="CHEBI:15378"/>
        <dbReference type="ChEBI" id="CHEBI:33019"/>
        <dbReference type="ChEBI" id="CHEBI:35235"/>
        <dbReference type="ChEBI" id="CHEBI:37563"/>
        <dbReference type="ChEBI" id="CHEBI:59458"/>
        <dbReference type="ChEBI" id="CHEBI:60377"/>
        <dbReference type="EC" id="6.3.2.5"/>
    </reaction>
</comment>
<dbReference type="Pfam" id="PF02441">
    <property type="entry name" value="Flavoprotein"/>
    <property type="match status" value="1"/>
</dbReference>
<dbReference type="GO" id="GO:0010181">
    <property type="term" value="F:FMN binding"/>
    <property type="evidence" value="ECO:0007669"/>
    <property type="project" value="UniProtKB-UniRule"/>
</dbReference>
<comment type="function">
    <text evidence="3">Catalyzes two sequential steps in the biosynthesis of coenzyme A. In the first step cysteine is conjugated to 4'-phosphopantothenate to form 4-phosphopantothenoylcysteine. In the second step the latter compound is decarboxylated to form 4'-phosphopantotheine.</text>
</comment>
<dbReference type="PATRIC" id="fig|869279.4.peg.1000"/>
<comment type="function">
    <text evidence="4">Catalyzes two steps in the biosynthesis of coenzyme A. In the first step cysteine is conjugated to 4'-phosphopantothenate to form 4-phosphopantothenoylcysteine, in the latter compound is decarboxylated to form 4'-phosphopantotheine.</text>
</comment>
<evidence type="ECO:0000256" key="2">
    <source>
        <dbReference type="ARBA" id="ARBA00023239"/>
    </source>
</evidence>
<feature type="binding site" evidence="3">
    <location>
        <position position="329"/>
    </location>
    <ligand>
        <name>CTP</name>
        <dbReference type="ChEBI" id="CHEBI:37563"/>
    </ligand>
</feature>
<dbReference type="HAMAP" id="MF_02225">
    <property type="entry name" value="CoaBC"/>
    <property type="match status" value="1"/>
</dbReference>
<comment type="caution">
    <text evidence="3">Lacks conserved residue(s) required for the propagation of feature annotation.</text>
</comment>
<feature type="binding site" evidence="3">
    <location>
        <position position="281"/>
    </location>
    <ligand>
        <name>CTP</name>
        <dbReference type="ChEBI" id="CHEBI:37563"/>
    </ligand>
</feature>
<dbReference type="SUPFAM" id="SSF52507">
    <property type="entry name" value="Homo-oligomeric flavin-containing Cys decarboxylases, HFCD"/>
    <property type="match status" value="1"/>
</dbReference>
<evidence type="ECO:0000259" key="5">
    <source>
        <dbReference type="Pfam" id="PF02441"/>
    </source>
</evidence>
<dbReference type="AlphaFoldDB" id="A0A0P6YHL0"/>
<dbReference type="GO" id="GO:0015937">
    <property type="term" value="P:coenzyme A biosynthetic process"/>
    <property type="evidence" value="ECO:0007669"/>
    <property type="project" value="UniProtKB-UniRule"/>
</dbReference>
<gene>
    <name evidence="3" type="primary">coaBC</name>
    <name evidence="7" type="ORF">SE15_04955</name>
</gene>
<feature type="binding site" evidence="3">
    <location>
        <position position="343"/>
    </location>
    <ligand>
        <name>CTP</name>
        <dbReference type="ChEBI" id="CHEBI:37563"/>
    </ligand>
</feature>
<feature type="binding site" evidence="3">
    <location>
        <position position="291"/>
    </location>
    <ligand>
        <name>CTP</name>
        <dbReference type="ChEBI" id="CHEBI:37563"/>
    </ligand>
</feature>
<comment type="pathway">
    <text evidence="3 4">Cofactor biosynthesis; coenzyme A biosynthesis; CoA from (R)-pantothenate: step 2/5.</text>
</comment>
<evidence type="ECO:0000259" key="6">
    <source>
        <dbReference type="Pfam" id="PF04127"/>
    </source>
</evidence>
<feature type="binding site" evidence="3">
    <location>
        <position position="347"/>
    </location>
    <ligand>
        <name>CTP</name>
        <dbReference type="ChEBI" id="CHEBI:37563"/>
    </ligand>
</feature>
<dbReference type="GO" id="GO:0004632">
    <property type="term" value="F:phosphopantothenate--cysteine ligase activity"/>
    <property type="evidence" value="ECO:0007669"/>
    <property type="project" value="UniProtKB-UniRule"/>
</dbReference>
<dbReference type="Pfam" id="PF04127">
    <property type="entry name" value="DFP"/>
    <property type="match status" value="1"/>
</dbReference>
<dbReference type="GO" id="GO:0004633">
    <property type="term" value="F:phosphopantothenoylcysteine decarboxylase activity"/>
    <property type="evidence" value="ECO:0007669"/>
    <property type="project" value="UniProtKB-UniRule"/>
</dbReference>
<evidence type="ECO:0000256" key="3">
    <source>
        <dbReference type="HAMAP-Rule" id="MF_02225"/>
    </source>
</evidence>
<dbReference type="Proteomes" id="UP000050544">
    <property type="component" value="Unassembled WGS sequence"/>
</dbReference>
<comment type="cofactor">
    <cofactor evidence="3">
        <name>FMN</name>
        <dbReference type="ChEBI" id="CHEBI:58210"/>
    </cofactor>
    <text evidence="3">Binds 1 FMN per subunit.</text>
</comment>
<evidence type="ECO:0000256" key="1">
    <source>
        <dbReference type="ARBA" id="ARBA00022793"/>
    </source>
</evidence>
<keyword evidence="3" id="KW-0479">Metal-binding</keyword>
<feature type="region of interest" description="Phosphopantothenoylcysteine decarboxylase" evidence="3">
    <location>
        <begin position="1"/>
        <end position="192"/>
    </location>
</feature>
<evidence type="ECO:0000313" key="8">
    <source>
        <dbReference type="Proteomes" id="UP000050544"/>
    </source>
</evidence>
<comment type="similarity">
    <text evidence="3 4">In the C-terminal section; belongs to the PPC synthetase family.</text>
</comment>
<reference evidence="7 8" key="1">
    <citation type="submission" date="2015-07" db="EMBL/GenBank/DDBJ databases">
        <title>Whole genome sequence of Thermanaerothrix daxensis DSM 23592.</title>
        <authorList>
            <person name="Hemp J."/>
            <person name="Ward L.M."/>
            <person name="Pace L.A."/>
            <person name="Fischer W.W."/>
        </authorList>
    </citation>
    <scope>NUCLEOTIDE SEQUENCE [LARGE SCALE GENOMIC DNA]</scope>
    <source>
        <strain evidence="7 8">GNS-1</strain>
    </source>
</reference>
<accession>A0A0P6YHL0</accession>
<keyword evidence="3 4" id="KW-0285">Flavoprotein</keyword>
<comment type="pathway">
    <text evidence="3 4">Cofactor biosynthesis; coenzyme A biosynthesis; CoA from (R)-pantothenate: step 3/5.</text>
</comment>
<evidence type="ECO:0000256" key="4">
    <source>
        <dbReference type="RuleBase" id="RU364078"/>
    </source>
</evidence>
<dbReference type="NCBIfam" id="TIGR00521">
    <property type="entry name" value="coaBC_dfp"/>
    <property type="match status" value="1"/>
</dbReference>
<organism evidence="7 8">
    <name type="scientific">Thermanaerothrix daxensis</name>
    <dbReference type="NCBI Taxonomy" id="869279"/>
    <lineage>
        <taxon>Bacteria</taxon>
        <taxon>Bacillati</taxon>
        <taxon>Chloroflexota</taxon>
        <taxon>Anaerolineae</taxon>
        <taxon>Anaerolineales</taxon>
        <taxon>Anaerolineaceae</taxon>
        <taxon>Thermanaerothrix</taxon>
    </lineage>
</organism>
<dbReference type="GO" id="GO:0015941">
    <property type="term" value="P:pantothenate catabolic process"/>
    <property type="evidence" value="ECO:0007669"/>
    <property type="project" value="InterPro"/>
</dbReference>
<keyword evidence="8" id="KW-1185">Reference proteome</keyword>
<dbReference type="Gene3D" id="3.40.50.10300">
    <property type="entry name" value="CoaB-like"/>
    <property type="match status" value="1"/>
</dbReference>
<comment type="cofactor">
    <cofactor evidence="3">
        <name>Mg(2+)</name>
        <dbReference type="ChEBI" id="CHEBI:18420"/>
    </cofactor>
</comment>
<dbReference type="InterPro" id="IPR035929">
    <property type="entry name" value="CoaB-like_sf"/>
</dbReference>
<keyword evidence="3" id="KW-0460">Magnesium</keyword>
<dbReference type="EC" id="4.1.1.36" evidence="3"/>
<comment type="similarity">
    <text evidence="3 4">In the N-terminal section; belongs to the HFCD (homo-oligomeric flavin containing Cys decarboxylase) superfamily.</text>
</comment>
<dbReference type="Gene3D" id="3.40.50.1950">
    <property type="entry name" value="Flavin prenyltransferase-like"/>
    <property type="match status" value="1"/>
</dbReference>
<keyword evidence="2 3" id="KW-0456">Lyase</keyword>
<comment type="catalytic activity">
    <reaction evidence="3 4">
        <text>N-[(R)-4-phosphopantothenoyl]-L-cysteine + H(+) = (R)-4'-phosphopantetheine + CO2</text>
        <dbReference type="Rhea" id="RHEA:16793"/>
        <dbReference type="ChEBI" id="CHEBI:15378"/>
        <dbReference type="ChEBI" id="CHEBI:16526"/>
        <dbReference type="ChEBI" id="CHEBI:59458"/>
        <dbReference type="ChEBI" id="CHEBI:61723"/>
        <dbReference type="EC" id="4.1.1.36"/>
    </reaction>
</comment>
<evidence type="ECO:0000313" key="7">
    <source>
        <dbReference type="EMBL" id="KPL84454.1"/>
    </source>
</evidence>
<dbReference type="UniPathway" id="UPA00241">
    <property type="reaction ID" value="UER00353"/>
</dbReference>
<dbReference type="PANTHER" id="PTHR14359:SF6">
    <property type="entry name" value="PHOSPHOPANTOTHENOYLCYSTEINE DECARBOXYLASE"/>
    <property type="match status" value="1"/>
</dbReference>
<protein>
    <recommendedName>
        <fullName evidence="3">Coenzyme A biosynthesis bifunctional protein CoaBC</fullName>
    </recommendedName>
    <alternativeName>
        <fullName evidence="3">DNA/pantothenate metabolism flavoprotein</fullName>
    </alternativeName>
    <alternativeName>
        <fullName evidence="3">Phosphopantothenoylcysteine synthetase/decarboxylase</fullName>
        <shortName evidence="3">PPCS-PPCDC</shortName>
    </alternativeName>
    <domain>
        <recommendedName>
            <fullName evidence="3">Phosphopantothenoylcysteine decarboxylase</fullName>
            <shortName evidence="3">PPC decarboxylase</shortName>
            <shortName evidence="3">PPC-DC</shortName>
            <ecNumber evidence="3">4.1.1.36</ecNumber>
        </recommendedName>
        <alternativeName>
            <fullName evidence="3">CoaC</fullName>
        </alternativeName>
    </domain>
    <domain>
        <recommendedName>
            <fullName evidence="3">Phosphopantothenate--cysteine ligase</fullName>
            <ecNumber evidence="3">6.3.2.5</ecNumber>
        </recommendedName>
        <alternativeName>
            <fullName evidence="3">CoaB</fullName>
        </alternativeName>
        <alternativeName>
            <fullName evidence="3">Phosphopantothenoylcysteine synthetase</fullName>
            <shortName evidence="3">PPC synthetase</shortName>
            <shortName evidence="3">PPC-S</shortName>
        </alternativeName>
    </domain>
</protein>
<name>A0A0P6YHL0_9CHLR</name>
<dbReference type="InterPro" id="IPR007085">
    <property type="entry name" value="DNA/pantothenate-metab_flavo_C"/>
</dbReference>
<keyword evidence="1 3" id="KW-0210">Decarboxylase</keyword>
<dbReference type="InterPro" id="IPR003382">
    <property type="entry name" value="Flavoprotein"/>
</dbReference>
<dbReference type="RefSeq" id="WP_054520975.1">
    <property type="nucleotide sequence ID" value="NZ_LGKO01000002.1"/>
</dbReference>
<sequence length="404" mass="42982">MSNPVTNRCIVLGVTGSIAAYKAGEVASRLTQWGAKVDVVLTEGAQHFITPLTFQSLTGRKAYTDADLWGGEGHVTHVGLGRSADLIVIAPATANTLSKLAYGIADNLLVLTVLASQCPLVVAPAMDAGMFQHPATQAAVRILEERGAYFVGPAEGRLASGLVGRGRMVEAAEVLAAVRWLSGRNGPLAKRKVVITAGGTQEPIDAVRVITNRSSGKQGYALAQAALDVGADVVLITAPTSLIPPYGAKVIKVRTAAEMLDAVLQETQDADVLIMAAAVADFRPRVAQSQKIKKEREIPSLELEATPDILVEVAERRAHLGYPRRVIGFAAESEDLLANAQSKLQRKRLDMIVANDISAQDAGFEVDTNRVTLLFADGRMETLPLMEKDKVAEAVIGHLITMLI</sequence>
<dbReference type="InterPro" id="IPR005252">
    <property type="entry name" value="CoaBC"/>
</dbReference>
<dbReference type="EC" id="6.3.2.5" evidence="3"/>
<feature type="domain" description="DNA/pantothenate metabolism flavoprotein C-terminal" evidence="6">
    <location>
        <begin position="188"/>
        <end position="400"/>
    </location>
</feature>
<dbReference type="PANTHER" id="PTHR14359">
    <property type="entry name" value="HOMO-OLIGOMERIC FLAVIN CONTAINING CYS DECARBOXYLASE FAMILY"/>
    <property type="match status" value="1"/>
</dbReference>
<dbReference type="STRING" id="869279.SE15_04955"/>
<feature type="domain" description="Flavoprotein" evidence="5">
    <location>
        <begin position="10"/>
        <end position="174"/>
    </location>
</feature>
<dbReference type="EMBL" id="LGKO01000002">
    <property type="protein sequence ID" value="KPL84454.1"/>
    <property type="molecule type" value="Genomic_DNA"/>
</dbReference>
<dbReference type="SUPFAM" id="SSF102645">
    <property type="entry name" value="CoaB-like"/>
    <property type="match status" value="1"/>
</dbReference>
<keyword evidence="3 4" id="KW-0436">Ligase</keyword>
<feature type="region of interest" description="Phosphopantothenate--cysteine ligase" evidence="3">
    <location>
        <begin position="193"/>
        <end position="404"/>
    </location>
</feature>
<dbReference type="OrthoDB" id="9802554at2"/>